<dbReference type="PANTHER" id="PTHR32322">
    <property type="entry name" value="INNER MEMBRANE TRANSPORTER"/>
    <property type="match status" value="1"/>
</dbReference>
<dbReference type="EMBL" id="JBHSXN010000002">
    <property type="protein sequence ID" value="MFC6952981.1"/>
    <property type="molecule type" value="Genomic_DNA"/>
</dbReference>
<evidence type="ECO:0000256" key="6">
    <source>
        <dbReference type="SAM" id="Phobius"/>
    </source>
</evidence>
<keyword evidence="4 6" id="KW-0472">Membrane</keyword>
<comment type="caution">
    <text evidence="8">The sequence shown here is derived from an EMBL/GenBank/DDBJ whole genome shotgun (WGS) entry which is preliminary data.</text>
</comment>
<dbReference type="SUPFAM" id="SSF103481">
    <property type="entry name" value="Multidrug resistance efflux transporter EmrE"/>
    <property type="match status" value="2"/>
</dbReference>
<reference evidence="8 9" key="1">
    <citation type="journal article" date="2019" name="Int. J. Syst. Evol. Microbiol.">
        <title>The Global Catalogue of Microorganisms (GCM) 10K type strain sequencing project: providing services to taxonomists for standard genome sequencing and annotation.</title>
        <authorList>
            <consortium name="The Broad Institute Genomics Platform"/>
            <consortium name="The Broad Institute Genome Sequencing Center for Infectious Disease"/>
            <person name="Wu L."/>
            <person name="Ma J."/>
        </authorList>
    </citation>
    <scope>NUCLEOTIDE SEQUENCE [LARGE SCALE GENOMIC DNA]</scope>
    <source>
        <strain evidence="8 9">GX26</strain>
    </source>
</reference>
<evidence type="ECO:0000313" key="9">
    <source>
        <dbReference type="Proteomes" id="UP001596395"/>
    </source>
</evidence>
<feature type="transmembrane region" description="Helical" evidence="6">
    <location>
        <begin position="50"/>
        <end position="71"/>
    </location>
</feature>
<feature type="transmembrane region" description="Helical" evidence="6">
    <location>
        <begin position="233"/>
        <end position="255"/>
    </location>
</feature>
<feature type="compositionally biased region" description="Basic and acidic residues" evidence="5">
    <location>
        <begin position="324"/>
        <end position="343"/>
    </location>
</feature>
<feature type="transmembrane region" description="Helical" evidence="6">
    <location>
        <begin position="140"/>
        <end position="157"/>
    </location>
</feature>
<name>A0ABD5VJ93_9EURY</name>
<dbReference type="Pfam" id="PF00892">
    <property type="entry name" value="EamA"/>
    <property type="match status" value="2"/>
</dbReference>
<proteinExistence type="predicted"/>
<dbReference type="RefSeq" id="WP_336349961.1">
    <property type="nucleotide sequence ID" value="NZ_JAZAQL010000002.1"/>
</dbReference>
<feature type="transmembrane region" description="Helical" evidence="6">
    <location>
        <begin position="267"/>
        <end position="284"/>
    </location>
</feature>
<feature type="transmembrane region" description="Helical" evidence="6">
    <location>
        <begin position="112"/>
        <end position="133"/>
    </location>
</feature>
<dbReference type="AlphaFoldDB" id="A0ABD5VJ93"/>
<feature type="region of interest" description="Disordered" evidence="5">
    <location>
        <begin position="322"/>
        <end position="350"/>
    </location>
</feature>
<feature type="transmembrane region" description="Helical" evidence="6">
    <location>
        <begin position="23"/>
        <end position="44"/>
    </location>
</feature>
<feature type="domain" description="EamA" evidence="7">
    <location>
        <begin position="23"/>
        <end position="157"/>
    </location>
</feature>
<evidence type="ECO:0000256" key="4">
    <source>
        <dbReference type="ARBA" id="ARBA00023136"/>
    </source>
</evidence>
<feature type="domain" description="EamA" evidence="7">
    <location>
        <begin position="170"/>
        <end position="306"/>
    </location>
</feature>
<evidence type="ECO:0000256" key="5">
    <source>
        <dbReference type="SAM" id="MobiDB-lite"/>
    </source>
</evidence>
<evidence type="ECO:0000256" key="2">
    <source>
        <dbReference type="ARBA" id="ARBA00022692"/>
    </source>
</evidence>
<keyword evidence="3 6" id="KW-1133">Transmembrane helix</keyword>
<comment type="subcellular location">
    <subcellularLocation>
        <location evidence="1">Membrane</location>
        <topology evidence="1">Multi-pass membrane protein</topology>
    </subcellularLocation>
</comment>
<dbReference type="GO" id="GO:0016020">
    <property type="term" value="C:membrane"/>
    <property type="evidence" value="ECO:0007669"/>
    <property type="project" value="UniProtKB-SubCell"/>
</dbReference>
<accession>A0ABD5VJ93</accession>
<dbReference type="PANTHER" id="PTHR32322:SF2">
    <property type="entry name" value="EAMA DOMAIN-CONTAINING PROTEIN"/>
    <property type="match status" value="1"/>
</dbReference>
<dbReference type="Proteomes" id="UP001596395">
    <property type="component" value="Unassembled WGS sequence"/>
</dbReference>
<sequence>MVPLTGSALGSLRAAVPSRYRDGVLFVFLAVLFGGSFAAIKTGLQELPPVLFAGLRFDLAAVVLLGYVAVARPRSTWLPRTRADAVGIGVAAVFLVVLNNGLLFVGQGTTTPAAASVMYGLNPILAPVFAWWLLGDRMSWLGALGIGVALGGVVLIVQPSPSTFGDASAIGQVLVLGAAAAVALGSVLLQRVGVDMESVSMTAWAMGVGALLLHALSLGVGEPQAAVLDVGPATAWSIVAVAIPSTAVAYALYFGLIERVGPVRTNLVAYLVPVFAAATGWLFLDATVDAVTVAGFLVVVAGVALVERQVVTAELRRATRRLRGGGDDSREPAARSGDERGEPCEAPCDD</sequence>
<evidence type="ECO:0000256" key="1">
    <source>
        <dbReference type="ARBA" id="ARBA00004141"/>
    </source>
</evidence>
<organism evidence="8 9">
    <name type="scientific">Halorubellus litoreus</name>
    <dbReference type="NCBI Taxonomy" id="755308"/>
    <lineage>
        <taxon>Archaea</taxon>
        <taxon>Methanobacteriati</taxon>
        <taxon>Methanobacteriota</taxon>
        <taxon>Stenosarchaea group</taxon>
        <taxon>Halobacteria</taxon>
        <taxon>Halobacteriales</taxon>
        <taxon>Halorubellaceae</taxon>
        <taxon>Halorubellus</taxon>
    </lineage>
</organism>
<evidence type="ECO:0000313" key="8">
    <source>
        <dbReference type="EMBL" id="MFC6952981.1"/>
    </source>
</evidence>
<gene>
    <name evidence="8" type="ORF">ACFQGB_08900</name>
</gene>
<feature type="transmembrane region" description="Helical" evidence="6">
    <location>
        <begin position="201"/>
        <end position="221"/>
    </location>
</feature>
<evidence type="ECO:0000256" key="3">
    <source>
        <dbReference type="ARBA" id="ARBA00022989"/>
    </source>
</evidence>
<keyword evidence="2 6" id="KW-0812">Transmembrane</keyword>
<feature type="transmembrane region" description="Helical" evidence="6">
    <location>
        <begin position="83"/>
        <end position="106"/>
    </location>
</feature>
<dbReference type="InterPro" id="IPR000620">
    <property type="entry name" value="EamA_dom"/>
</dbReference>
<dbReference type="InterPro" id="IPR050638">
    <property type="entry name" value="AA-Vitamin_Transporters"/>
</dbReference>
<protein>
    <submittedName>
        <fullName evidence="8">DMT family transporter</fullName>
    </submittedName>
</protein>
<feature type="transmembrane region" description="Helical" evidence="6">
    <location>
        <begin position="169"/>
        <end position="189"/>
    </location>
</feature>
<keyword evidence="9" id="KW-1185">Reference proteome</keyword>
<dbReference type="InterPro" id="IPR037185">
    <property type="entry name" value="EmrE-like"/>
</dbReference>
<feature type="transmembrane region" description="Helical" evidence="6">
    <location>
        <begin position="290"/>
        <end position="311"/>
    </location>
</feature>
<evidence type="ECO:0000259" key="7">
    <source>
        <dbReference type="Pfam" id="PF00892"/>
    </source>
</evidence>